<proteinExistence type="predicted"/>
<organism evidence="1">
    <name type="scientific">marine sediment metagenome</name>
    <dbReference type="NCBI Taxonomy" id="412755"/>
    <lineage>
        <taxon>unclassified sequences</taxon>
        <taxon>metagenomes</taxon>
        <taxon>ecological metagenomes</taxon>
    </lineage>
</organism>
<name>X1FG70_9ZZZZ</name>
<sequence>MNICPHCGCEMDYLEVVKEKVTWDGENWQEDEKAVATIRCPECSDELDTSDLATLGVPTDMITKVGS</sequence>
<protein>
    <submittedName>
        <fullName evidence="1">Uncharacterized protein</fullName>
    </submittedName>
</protein>
<comment type="caution">
    <text evidence="1">The sequence shown here is derived from an EMBL/GenBank/DDBJ whole genome shotgun (WGS) entry which is preliminary data.</text>
</comment>
<evidence type="ECO:0000313" key="1">
    <source>
        <dbReference type="EMBL" id="GAH28409.1"/>
    </source>
</evidence>
<accession>X1FG70</accession>
<dbReference type="AlphaFoldDB" id="X1FG70"/>
<gene>
    <name evidence="1" type="ORF">S03H2_02956</name>
</gene>
<dbReference type="EMBL" id="BARU01001044">
    <property type="protein sequence ID" value="GAH28409.1"/>
    <property type="molecule type" value="Genomic_DNA"/>
</dbReference>
<reference evidence="1" key="1">
    <citation type="journal article" date="2014" name="Front. Microbiol.">
        <title>High frequency of phylogenetically diverse reductive dehalogenase-homologous genes in deep subseafloor sedimentary metagenomes.</title>
        <authorList>
            <person name="Kawai M."/>
            <person name="Futagami T."/>
            <person name="Toyoda A."/>
            <person name="Takaki Y."/>
            <person name="Nishi S."/>
            <person name="Hori S."/>
            <person name="Arai W."/>
            <person name="Tsubouchi T."/>
            <person name="Morono Y."/>
            <person name="Uchiyama I."/>
            <person name="Ito T."/>
            <person name="Fujiyama A."/>
            <person name="Inagaki F."/>
            <person name="Takami H."/>
        </authorList>
    </citation>
    <scope>NUCLEOTIDE SEQUENCE</scope>
    <source>
        <strain evidence="1">Expedition CK06-06</strain>
    </source>
</reference>